<sequence>MNKITPLALGVALATSSLAYAEEGFRQHGAHVHGQIEFNIAQDGNELLVEITAPGADVVGFEHAPTNDAEKQQLKDAVAKLSHADNVFTLTSAAGCKVEHQSVTHTLGADKHDHDEHHDHDKHDHEEHHDHDKHDHEEHHDHDKHDHEKHHDHDKHDHEEHHDHDKHDHEEHHDHDKHDHEEHHDHDKHDHESGGHGEFTVEYHYECDNVSAISNIETSWFSQFPSTESIKVNLLTDTKQAAMELKPGQKTISF</sequence>
<dbReference type="InterPro" id="IPR021253">
    <property type="entry name" value="ZrgA-like"/>
</dbReference>
<evidence type="ECO:0000256" key="2">
    <source>
        <dbReference type="SAM" id="SignalP"/>
    </source>
</evidence>
<name>E8LX84_9VIBR</name>
<evidence type="ECO:0000313" key="4">
    <source>
        <dbReference type="Proteomes" id="UP000004371"/>
    </source>
</evidence>
<feature type="region of interest" description="Disordered" evidence="1">
    <location>
        <begin position="109"/>
        <end position="197"/>
    </location>
</feature>
<accession>E8LX84</accession>
<keyword evidence="4" id="KW-1185">Reference proteome</keyword>
<organism evidence="3 4">
    <name type="scientific">Vibrio brasiliensis LMG 20546</name>
    <dbReference type="NCBI Taxonomy" id="945543"/>
    <lineage>
        <taxon>Bacteria</taxon>
        <taxon>Pseudomonadati</taxon>
        <taxon>Pseudomonadota</taxon>
        <taxon>Gammaproteobacteria</taxon>
        <taxon>Vibrionales</taxon>
        <taxon>Vibrionaceae</taxon>
        <taxon>Vibrio</taxon>
        <taxon>Vibrio oreintalis group</taxon>
    </lineage>
</organism>
<gene>
    <name evidence="3" type="ORF">VIBR0546_01431</name>
</gene>
<evidence type="ECO:0000256" key="1">
    <source>
        <dbReference type="SAM" id="MobiDB-lite"/>
    </source>
</evidence>
<keyword evidence="2" id="KW-0732">Signal</keyword>
<dbReference type="STRING" id="945543.VIBR0546_01431"/>
<dbReference type="OrthoDB" id="7346546at2"/>
<dbReference type="AlphaFoldDB" id="E8LX84"/>
<feature type="signal peptide" evidence="2">
    <location>
        <begin position="1"/>
        <end position="21"/>
    </location>
</feature>
<dbReference type="RefSeq" id="WP_006880463.1">
    <property type="nucleotide sequence ID" value="NZ_AEVS01000079.1"/>
</dbReference>
<proteinExistence type="predicted"/>
<reference evidence="3 4" key="1">
    <citation type="journal article" date="2012" name="Int. J. Syst. Evol. Microbiol.">
        <title>Vibrio caribbeanicus sp. nov., isolated from the marine sponge Scleritoderma cyanea.</title>
        <authorList>
            <person name="Hoffmann M."/>
            <person name="Monday S.R."/>
            <person name="Allard M.W."/>
            <person name="Strain E.A."/>
            <person name="Whittaker P."/>
            <person name="Naum M."/>
            <person name="McCarthy P.J."/>
            <person name="Lopez J.V."/>
            <person name="Fischer M."/>
            <person name="Brown E.W."/>
        </authorList>
    </citation>
    <scope>NUCLEOTIDE SEQUENCE [LARGE SCALE GENOMIC DNA]</scope>
    <source>
        <strain evidence="3 4">LMG 20546</strain>
    </source>
</reference>
<feature type="chain" id="PRO_5003227641" description="Zinc-binding protein" evidence="2">
    <location>
        <begin position="22"/>
        <end position="254"/>
    </location>
</feature>
<dbReference type="Proteomes" id="UP000004371">
    <property type="component" value="Unassembled WGS sequence"/>
</dbReference>
<dbReference type="eggNOG" id="COG0803">
    <property type="taxonomic scope" value="Bacteria"/>
</dbReference>
<evidence type="ECO:0000313" key="3">
    <source>
        <dbReference type="EMBL" id="EGA64703.1"/>
    </source>
</evidence>
<evidence type="ECO:0008006" key="5">
    <source>
        <dbReference type="Google" id="ProtNLM"/>
    </source>
</evidence>
<comment type="caution">
    <text evidence="3">The sequence shown here is derived from an EMBL/GenBank/DDBJ whole genome shotgun (WGS) entry which is preliminary data.</text>
</comment>
<dbReference type="Pfam" id="PF10986">
    <property type="entry name" value="ZrgA"/>
    <property type="match status" value="1"/>
</dbReference>
<dbReference type="EMBL" id="AEVS01000079">
    <property type="protein sequence ID" value="EGA64703.1"/>
    <property type="molecule type" value="Genomic_DNA"/>
</dbReference>
<protein>
    <recommendedName>
        <fullName evidence="5">Zinc-binding protein</fullName>
    </recommendedName>
</protein>